<sequence length="196" mass="21427">MRSYLTSINNKHVAKEFPRPSAGAHASKLRKRNAEARPNPRRLVNTIPNDPKLDFDPVLPLLRQMVNELRAKAALPAKLLRFTRSLNRAPTLDDLTVWLHRALAALGVSPHPGTLYLSYSYRSGEATALCVISVPLVAVAAMLGHKDNDTGTAIPIYVADPAPFTFAALRLCGRWLRPSTCRVRRATASPSCGTPA</sequence>
<evidence type="ECO:0000313" key="2">
    <source>
        <dbReference type="Proteomes" id="UP000798662"/>
    </source>
</evidence>
<accession>A0ACC3C035</accession>
<proteinExistence type="predicted"/>
<gene>
    <name evidence="1" type="ORF">I4F81_005877</name>
</gene>
<organism evidence="1 2">
    <name type="scientific">Pyropia yezoensis</name>
    <name type="common">Susabi-nori</name>
    <name type="synonym">Porphyra yezoensis</name>
    <dbReference type="NCBI Taxonomy" id="2788"/>
    <lineage>
        <taxon>Eukaryota</taxon>
        <taxon>Rhodophyta</taxon>
        <taxon>Bangiophyceae</taxon>
        <taxon>Bangiales</taxon>
        <taxon>Bangiaceae</taxon>
        <taxon>Pyropia</taxon>
    </lineage>
</organism>
<protein>
    <submittedName>
        <fullName evidence="1">Uncharacterized protein</fullName>
    </submittedName>
</protein>
<keyword evidence="2" id="KW-1185">Reference proteome</keyword>
<dbReference type="Proteomes" id="UP000798662">
    <property type="component" value="Chromosome 2"/>
</dbReference>
<evidence type="ECO:0000313" key="1">
    <source>
        <dbReference type="EMBL" id="KAK1863319.1"/>
    </source>
</evidence>
<reference evidence="1" key="1">
    <citation type="submission" date="2019-11" db="EMBL/GenBank/DDBJ databases">
        <title>Nori genome reveals adaptations in red seaweeds to the harsh intertidal environment.</title>
        <authorList>
            <person name="Wang D."/>
            <person name="Mao Y."/>
        </authorList>
    </citation>
    <scope>NUCLEOTIDE SEQUENCE</scope>
    <source>
        <tissue evidence="1">Gametophyte</tissue>
    </source>
</reference>
<name>A0ACC3C035_PYRYE</name>
<dbReference type="EMBL" id="CM020619">
    <property type="protein sequence ID" value="KAK1863319.1"/>
    <property type="molecule type" value="Genomic_DNA"/>
</dbReference>
<comment type="caution">
    <text evidence="1">The sequence shown here is derived from an EMBL/GenBank/DDBJ whole genome shotgun (WGS) entry which is preliminary data.</text>
</comment>